<keyword evidence="7" id="KW-0997">Cell inner membrane</keyword>
<dbReference type="eggNOG" id="COG3090">
    <property type="taxonomic scope" value="Bacteria"/>
</dbReference>
<keyword evidence="4 7" id="KW-0812">Transmembrane</keyword>
<evidence type="ECO:0000256" key="3">
    <source>
        <dbReference type="ARBA" id="ARBA00022475"/>
    </source>
</evidence>
<feature type="domain" description="Tripartite ATP-independent periplasmic transporters DctQ component" evidence="8">
    <location>
        <begin position="31"/>
        <end position="87"/>
    </location>
</feature>
<sequence>MMTAFATYFDRLAGLLSRIAEGLACFSVLFMLMHILLEILLRSFFASSTFVLDEFVGYAMVALTFLGLGPTYRRHGHLRVMILLNFLNSSM</sequence>
<geneLocation type="plasmid" evidence="9">
    <name>2</name>
</geneLocation>
<protein>
    <recommendedName>
        <fullName evidence="7">TRAP transporter small permease protein</fullName>
    </recommendedName>
</protein>
<evidence type="ECO:0000256" key="5">
    <source>
        <dbReference type="ARBA" id="ARBA00022989"/>
    </source>
</evidence>
<evidence type="ECO:0000256" key="6">
    <source>
        <dbReference type="ARBA" id="ARBA00023136"/>
    </source>
</evidence>
<evidence type="ECO:0000256" key="2">
    <source>
        <dbReference type="ARBA" id="ARBA00022448"/>
    </source>
</evidence>
<dbReference type="HOGENOM" id="CLU_2421607_0_0_5"/>
<dbReference type="AlphaFoldDB" id="Q11AP3"/>
<keyword evidence="3" id="KW-1003">Cell membrane</keyword>
<accession>Q11AP3</accession>
<reference evidence="9" key="1">
    <citation type="submission" date="2006-06" db="EMBL/GenBank/DDBJ databases">
        <title>Complete sequence of Plasmid 2 of Chelativorans sp. BNC1.</title>
        <authorList>
            <consortium name="US DOE Joint Genome Institute"/>
            <person name="Copeland A."/>
            <person name="Lucas S."/>
            <person name="Lapidus A."/>
            <person name="Barry K."/>
            <person name="Detter J.C."/>
            <person name="Glavina del Rio T."/>
            <person name="Hammon N."/>
            <person name="Israni S."/>
            <person name="Dalin E."/>
            <person name="Tice H."/>
            <person name="Pitluck S."/>
            <person name="Chertkov O."/>
            <person name="Brettin T."/>
            <person name="Bruce D."/>
            <person name="Han C."/>
            <person name="Tapia R."/>
            <person name="Gilna P."/>
            <person name="Schmutz J."/>
            <person name="Larimer F."/>
            <person name="Land M."/>
            <person name="Hauser L."/>
            <person name="Kyrpides N."/>
            <person name="Mikhailova N."/>
            <person name="Richardson P."/>
        </authorList>
    </citation>
    <scope>NUCLEOTIDE SEQUENCE</scope>
    <source>
        <strain evidence="9">BNC1</strain>
        <plasmid evidence="9">2</plasmid>
    </source>
</reference>
<gene>
    <name evidence="9" type="ordered locus">Meso_4506</name>
</gene>
<evidence type="ECO:0000256" key="4">
    <source>
        <dbReference type="ARBA" id="ARBA00022692"/>
    </source>
</evidence>
<dbReference type="GO" id="GO:0005886">
    <property type="term" value="C:plasma membrane"/>
    <property type="evidence" value="ECO:0007669"/>
    <property type="project" value="UniProtKB-SubCell"/>
</dbReference>
<name>Q11AP3_CHESB</name>
<keyword evidence="5 7" id="KW-1133">Transmembrane helix</keyword>
<feature type="transmembrane region" description="Helical" evidence="7">
    <location>
        <begin position="55"/>
        <end position="72"/>
    </location>
</feature>
<keyword evidence="6 7" id="KW-0472">Membrane</keyword>
<dbReference type="InterPro" id="IPR055348">
    <property type="entry name" value="DctQ"/>
</dbReference>
<evidence type="ECO:0000259" key="8">
    <source>
        <dbReference type="Pfam" id="PF04290"/>
    </source>
</evidence>
<comment type="similarity">
    <text evidence="7">Belongs to the TRAP transporter small permease family.</text>
</comment>
<evidence type="ECO:0000313" key="9">
    <source>
        <dbReference type="EMBL" id="ABG65532.1"/>
    </source>
</evidence>
<comment type="subcellular location">
    <subcellularLocation>
        <location evidence="7">Cell inner membrane</location>
        <topology evidence="7">Multi-pass membrane protein</topology>
    </subcellularLocation>
    <subcellularLocation>
        <location evidence="1">Cell membrane</location>
        <topology evidence="1">Multi-pass membrane protein</topology>
    </subcellularLocation>
</comment>
<evidence type="ECO:0000256" key="1">
    <source>
        <dbReference type="ARBA" id="ARBA00004651"/>
    </source>
</evidence>
<dbReference type="GO" id="GO:0022857">
    <property type="term" value="F:transmembrane transporter activity"/>
    <property type="evidence" value="ECO:0007669"/>
    <property type="project" value="UniProtKB-UniRule"/>
</dbReference>
<dbReference type="EMBL" id="CP000391">
    <property type="protein sequence ID" value="ABG65532.1"/>
    <property type="molecule type" value="Genomic_DNA"/>
</dbReference>
<comment type="function">
    <text evidence="7">Part of the tripartite ATP-independent periplasmic (TRAP) transport system.</text>
</comment>
<organism evidence="9">
    <name type="scientific">Chelativorans sp. (strain BNC1)</name>
    <dbReference type="NCBI Taxonomy" id="266779"/>
    <lineage>
        <taxon>Bacteria</taxon>
        <taxon>Pseudomonadati</taxon>
        <taxon>Pseudomonadota</taxon>
        <taxon>Alphaproteobacteria</taxon>
        <taxon>Hyphomicrobiales</taxon>
        <taxon>Phyllobacteriaceae</taxon>
        <taxon>Chelativorans</taxon>
    </lineage>
</organism>
<evidence type="ECO:0000256" key="7">
    <source>
        <dbReference type="RuleBase" id="RU369079"/>
    </source>
</evidence>
<comment type="subunit">
    <text evidence="7">The complex comprises the extracytoplasmic solute receptor protein and the two transmembrane proteins.</text>
</comment>
<feature type="transmembrane region" description="Helical" evidence="7">
    <location>
        <begin position="12"/>
        <end position="35"/>
    </location>
</feature>
<comment type="caution">
    <text evidence="7">Lacks conserved residue(s) required for the propagation of feature annotation.</text>
</comment>
<proteinExistence type="inferred from homology"/>
<dbReference type="KEGG" id="mes:Meso_4506"/>
<dbReference type="Pfam" id="PF04290">
    <property type="entry name" value="DctQ"/>
    <property type="match status" value="1"/>
</dbReference>
<keyword evidence="2 7" id="KW-0813">Transport</keyword>
<keyword evidence="9" id="KW-0614">Plasmid</keyword>